<evidence type="ECO:0000313" key="2">
    <source>
        <dbReference type="EMBL" id="VDO72499.1"/>
    </source>
</evidence>
<reference evidence="4" key="1">
    <citation type="submission" date="2017-02" db="UniProtKB">
        <authorList>
            <consortium name="WormBaseParasite"/>
        </authorList>
    </citation>
    <scope>IDENTIFICATION</scope>
</reference>
<evidence type="ECO:0000313" key="3">
    <source>
        <dbReference type="Proteomes" id="UP000268014"/>
    </source>
</evidence>
<protein>
    <submittedName>
        <fullName evidence="2 4">Uncharacterized protein</fullName>
    </submittedName>
</protein>
<proteinExistence type="predicted"/>
<evidence type="ECO:0000313" key="4">
    <source>
        <dbReference type="WBParaSite" id="HPLM_0001868901-mRNA-1"/>
    </source>
</evidence>
<dbReference type="AlphaFoldDB" id="A0A0N4X2U7"/>
<organism evidence="4">
    <name type="scientific">Haemonchus placei</name>
    <name type="common">Barber's pole worm</name>
    <dbReference type="NCBI Taxonomy" id="6290"/>
    <lineage>
        <taxon>Eukaryota</taxon>
        <taxon>Metazoa</taxon>
        <taxon>Ecdysozoa</taxon>
        <taxon>Nematoda</taxon>
        <taxon>Chromadorea</taxon>
        <taxon>Rhabditida</taxon>
        <taxon>Rhabditina</taxon>
        <taxon>Rhabditomorpha</taxon>
        <taxon>Strongyloidea</taxon>
        <taxon>Trichostrongylidae</taxon>
        <taxon>Haemonchus</taxon>
    </lineage>
</organism>
<dbReference type="Proteomes" id="UP000268014">
    <property type="component" value="Unassembled WGS sequence"/>
</dbReference>
<dbReference type="EMBL" id="UZAF01020735">
    <property type="protein sequence ID" value="VDO72499.1"/>
    <property type="molecule type" value="Genomic_DNA"/>
</dbReference>
<keyword evidence="3" id="KW-1185">Reference proteome</keyword>
<gene>
    <name evidence="2" type="ORF">HPLM_LOCUS18681</name>
</gene>
<accession>A0A0N4X2U7</accession>
<reference evidence="2 3" key="2">
    <citation type="submission" date="2018-11" db="EMBL/GenBank/DDBJ databases">
        <authorList>
            <consortium name="Pathogen Informatics"/>
        </authorList>
    </citation>
    <scope>NUCLEOTIDE SEQUENCE [LARGE SCALE GENOMIC DNA]</scope>
    <source>
        <strain evidence="2 3">MHpl1</strain>
    </source>
</reference>
<sequence length="120" mass="13498">MSTSFGSSVVKRSERGSEVNAVFTEVGQYFGTAFFDMFMQLTIAIVESFARICVDWRERLNLVRRHSREAISNGDHKLTPSLSLPAHFCLEDFSKLKLEGSTSSTVKMEGGSPQSRRDRD</sequence>
<name>A0A0N4X2U7_HAEPC</name>
<dbReference type="WBParaSite" id="HPLM_0001868901-mRNA-1">
    <property type="protein sequence ID" value="HPLM_0001868901-mRNA-1"/>
    <property type="gene ID" value="HPLM_0001868901"/>
</dbReference>
<evidence type="ECO:0000256" key="1">
    <source>
        <dbReference type="SAM" id="MobiDB-lite"/>
    </source>
</evidence>
<feature type="region of interest" description="Disordered" evidence="1">
    <location>
        <begin position="101"/>
        <end position="120"/>
    </location>
</feature>